<dbReference type="Pfam" id="PF01322">
    <property type="entry name" value="Cytochrom_C_2"/>
    <property type="match status" value="1"/>
</dbReference>
<evidence type="ECO:0000256" key="1">
    <source>
        <dbReference type="ARBA" id="ARBA00022448"/>
    </source>
</evidence>
<dbReference type="InterPro" id="IPR010980">
    <property type="entry name" value="Cyt_c/b562"/>
</dbReference>
<dbReference type="RefSeq" id="WP_008028440.1">
    <property type="nucleotide sequence ID" value="NZ_ACYY01000004.1"/>
</dbReference>
<protein>
    <submittedName>
        <fullName evidence="9">Cytochrome c prime</fullName>
    </submittedName>
</protein>
<accession>C8RYJ3</accession>
<dbReference type="SUPFAM" id="SSF47175">
    <property type="entry name" value="Cytochromes"/>
    <property type="match status" value="1"/>
</dbReference>
<dbReference type="PROSITE" id="PS51009">
    <property type="entry name" value="CYTCII"/>
    <property type="match status" value="1"/>
</dbReference>
<feature type="binding site" description="covalent" evidence="7">
    <location>
        <position position="142"/>
    </location>
    <ligand>
        <name>heme c</name>
        <dbReference type="ChEBI" id="CHEBI:61717"/>
    </ligand>
</feature>
<dbReference type="EMBL" id="ACYY01000004">
    <property type="protein sequence ID" value="EEW26181.1"/>
    <property type="molecule type" value="Genomic_DNA"/>
</dbReference>
<keyword evidence="8" id="KW-0732">Signal</keyword>
<dbReference type="AlphaFoldDB" id="C8RYJ3"/>
<dbReference type="GO" id="GO:0020037">
    <property type="term" value="F:heme binding"/>
    <property type="evidence" value="ECO:0007669"/>
    <property type="project" value="InterPro"/>
</dbReference>
<evidence type="ECO:0000256" key="3">
    <source>
        <dbReference type="ARBA" id="ARBA00022723"/>
    </source>
</evidence>
<evidence type="ECO:0000256" key="5">
    <source>
        <dbReference type="ARBA" id="ARBA00023004"/>
    </source>
</evidence>
<dbReference type="PRINTS" id="PR00608">
    <property type="entry name" value="CYTCHROMECII"/>
</dbReference>
<dbReference type="eggNOG" id="COG3909">
    <property type="taxonomic scope" value="Bacteria"/>
</dbReference>
<dbReference type="InterPro" id="IPR002321">
    <property type="entry name" value="Cyt_c_II"/>
</dbReference>
<keyword evidence="4" id="KW-0249">Electron transport</keyword>
<proteinExistence type="predicted"/>
<gene>
    <name evidence="9" type="ORF">Rsw2DRAFT_0871</name>
</gene>
<keyword evidence="5 6" id="KW-0408">Iron</keyword>
<reference evidence="9 10" key="1">
    <citation type="submission" date="2009-08" db="EMBL/GenBank/DDBJ databases">
        <title>The draft genome of Rhodobacter sp. SW2.</title>
        <authorList>
            <consortium name="US DOE Joint Genome Institute (JGI-PGF)"/>
            <person name="Lucas S."/>
            <person name="Copeland A."/>
            <person name="Lapidus A."/>
            <person name="Glavina del Rio T."/>
            <person name="Tice H."/>
            <person name="Bruce D."/>
            <person name="Goodwin L."/>
            <person name="Pitluck S."/>
            <person name="Larimer F."/>
            <person name="Land M.L."/>
            <person name="Hauser L."/>
            <person name="Emerson D."/>
        </authorList>
    </citation>
    <scope>NUCLEOTIDE SEQUENCE [LARGE SCALE GENOMIC DNA]</scope>
    <source>
        <strain evidence="9 10">SW2</strain>
    </source>
</reference>
<dbReference type="GO" id="GO:0009055">
    <property type="term" value="F:electron transfer activity"/>
    <property type="evidence" value="ECO:0007669"/>
    <property type="project" value="InterPro"/>
</dbReference>
<dbReference type="Proteomes" id="UP000010121">
    <property type="component" value="Unassembled WGS sequence"/>
</dbReference>
<keyword evidence="2 7" id="KW-0349">Heme</keyword>
<dbReference type="GO" id="GO:0022900">
    <property type="term" value="P:electron transport chain"/>
    <property type="evidence" value="ECO:0007669"/>
    <property type="project" value="InterPro"/>
</dbReference>
<dbReference type="OrthoDB" id="7596534at2"/>
<dbReference type="InterPro" id="IPR015984">
    <property type="entry name" value="Cyt_c_prime_subgr"/>
</dbReference>
<keyword evidence="3 6" id="KW-0479">Metal-binding</keyword>
<dbReference type="GO" id="GO:0005506">
    <property type="term" value="F:iron ion binding"/>
    <property type="evidence" value="ECO:0007669"/>
    <property type="project" value="InterPro"/>
</dbReference>
<feature type="binding site" description="axial binding residue" evidence="6">
    <location>
        <position position="143"/>
    </location>
    <ligand>
        <name>heme c</name>
        <dbReference type="ChEBI" id="CHEBI:61717"/>
    </ligand>
    <ligandPart>
        <name>Fe</name>
        <dbReference type="ChEBI" id="CHEBI:18248"/>
    </ligandPart>
</feature>
<keyword evidence="10" id="KW-1185">Reference proteome</keyword>
<keyword evidence="1" id="KW-0813">Transport</keyword>
<evidence type="ECO:0000256" key="4">
    <source>
        <dbReference type="ARBA" id="ARBA00022982"/>
    </source>
</evidence>
<comment type="PTM">
    <text evidence="7">Binds 1 heme group per subunit.</text>
</comment>
<feature type="binding site" description="covalent" evidence="7">
    <location>
        <position position="139"/>
    </location>
    <ligand>
        <name>heme c</name>
        <dbReference type="ChEBI" id="CHEBI:61717"/>
    </ligand>
</feature>
<sequence length="151" mass="15608">MQKALFVTLALALPGIACAEEARNPAAPRIAYFTLLGTEMGPLAAMAKGDMPYDATIAQAHAADMVTLTAYLHDDLLVPGTSNADLPGKTRALPKIWEDMAGYGAKGKAMGEAITELAAVAGNGVEALAPAVGKLGGACKSCHDDYRAKDY</sequence>
<organism evidence="9 10">
    <name type="scientific">Rhodobacter ferrooxidans</name>
    <dbReference type="NCBI Taxonomy" id="371731"/>
    <lineage>
        <taxon>Bacteria</taxon>
        <taxon>Pseudomonadati</taxon>
        <taxon>Pseudomonadota</taxon>
        <taxon>Alphaproteobacteria</taxon>
        <taxon>Rhodobacterales</taxon>
        <taxon>Rhodobacter group</taxon>
        <taxon>Rhodobacter</taxon>
    </lineage>
</organism>
<dbReference type="Gene3D" id="1.20.120.10">
    <property type="entry name" value="Cytochrome c/b562"/>
    <property type="match status" value="1"/>
</dbReference>
<evidence type="ECO:0000256" key="6">
    <source>
        <dbReference type="PIRSR" id="PIRSR000027-1"/>
    </source>
</evidence>
<feature type="signal peptide" evidence="8">
    <location>
        <begin position="1"/>
        <end position="19"/>
    </location>
</feature>
<dbReference type="GO" id="GO:0042597">
    <property type="term" value="C:periplasmic space"/>
    <property type="evidence" value="ECO:0007669"/>
    <property type="project" value="InterPro"/>
</dbReference>
<comment type="caution">
    <text evidence="9">The sequence shown here is derived from an EMBL/GenBank/DDBJ whole genome shotgun (WGS) entry which is preliminary data.</text>
</comment>
<dbReference type="STRING" id="371731.Rsw2DRAFT_0871"/>
<dbReference type="InterPro" id="IPR012127">
    <property type="entry name" value="Cyt_c_prime"/>
</dbReference>
<evidence type="ECO:0000256" key="8">
    <source>
        <dbReference type="SAM" id="SignalP"/>
    </source>
</evidence>
<evidence type="ECO:0000313" key="9">
    <source>
        <dbReference type="EMBL" id="EEW26181.1"/>
    </source>
</evidence>
<name>C8RYJ3_9RHOB</name>
<evidence type="ECO:0000313" key="10">
    <source>
        <dbReference type="Proteomes" id="UP000010121"/>
    </source>
</evidence>
<dbReference type="PIRSF" id="PIRSF000027">
    <property type="entry name" value="Cytc_c_prime"/>
    <property type="match status" value="1"/>
</dbReference>
<evidence type="ECO:0000256" key="2">
    <source>
        <dbReference type="ARBA" id="ARBA00022617"/>
    </source>
</evidence>
<evidence type="ECO:0000256" key="7">
    <source>
        <dbReference type="PIRSR" id="PIRSR000027-2"/>
    </source>
</evidence>
<feature type="chain" id="PRO_5002990408" evidence="8">
    <location>
        <begin position="20"/>
        <end position="151"/>
    </location>
</feature>